<name>A0A182XS47_ANOQN</name>
<dbReference type="Proteomes" id="UP000076407">
    <property type="component" value="Unassembled WGS sequence"/>
</dbReference>
<sequence length="32" mass="3784">MMRARVRHVCKHLMDVGQDRSCFCVLNSLQSY</sequence>
<keyword evidence="2" id="KW-1185">Reference proteome</keyword>
<dbReference type="EnsemblMetazoa" id="AQUA014663-RA">
    <property type="protein sequence ID" value="AQUA014663-PA"/>
    <property type="gene ID" value="AQUA014663"/>
</dbReference>
<accession>A0A182XS47</accession>
<protein>
    <submittedName>
        <fullName evidence="1">Uncharacterized protein</fullName>
    </submittedName>
</protein>
<dbReference type="AlphaFoldDB" id="A0A182XS47"/>
<dbReference type="VEuPathDB" id="VectorBase:AQUA014663"/>
<evidence type="ECO:0000313" key="2">
    <source>
        <dbReference type="Proteomes" id="UP000076407"/>
    </source>
</evidence>
<reference evidence="1" key="1">
    <citation type="submission" date="2020-05" db="UniProtKB">
        <authorList>
            <consortium name="EnsemblMetazoa"/>
        </authorList>
    </citation>
    <scope>IDENTIFICATION</scope>
    <source>
        <strain evidence="1">SANGQUA</strain>
    </source>
</reference>
<evidence type="ECO:0000313" key="1">
    <source>
        <dbReference type="EnsemblMetazoa" id="AQUA014663-PA"/>
    </source>
</evidence>
<proteinExistence type="predicted"/>
<organism evidence="1 2">
    <name type="scientific">Anopheles quadriannulatus</name>
    <name type="common">Mosquito</name>
    <dbReference type="NCBI Taxonomy" id="34691"/>
    <lineage>
        <taxon>Eukaryota</taxon>
        <taxon>Metazoa</taxon>
        <taxon>Ecdysozoa</taxon>
        <taxon>Arthropoda</taxon>
        <taxon>Hexapoda</taxon>
        <taxon>Insecta</taxon>
        <taxon>Pterygota</taxon>
        <taxon>Neoptera</taxon>
        <taxon>Endopterygota</taxon>
        <taxon>Diptera</taxon>
        <taxon>Nematocera</taxon>
        <taxon>Culicoidea</taxon>
        <taxon>Culicidae</taxon>
        <taxon>Anophelinae</taxon>
        <taxon>Anopheles</taxon>
    </lineage>
</organism>